<accession>A0ABT4XJD0</accession>
<feature type="domain" description="FAD-binding FR-type" evidence="7">
    <location>
        <begin position="486"/>
        <end position="604"/>
    </location>
</feature>
<feature type="domain" description="Flavodoxin-like" evidence="6">
    <location>
        <begin position="335"/>
        <end position="470"/>
    </location>
</feature>
<evidence type="ECO:0000256" key="2">
    <source>
        <dbReference type="ARBA" id="ARBA00022630"/>
    </source>
</evidence>
<comment type="caution">
    <text evidence="8">The sequence shown here is derived from an EMBL/GenBank/DDBJ whole genome shotgun (WGS) entry which is preliminary data.</text>
</comment>
<evidence type="ECO:0000259" key="6">
    <source>
        <dbReference type="PROSITE" id="PS50902"/>
    </source>
</evidence>
<keyword evidence="2" id="KW-0285">Flavoprotein</keyword>
<dbReference type="InterPro" id="IPR008254">
    <property type="entry name" value="Flavodoxin/NO_synth"/>
</dbReference>
<dbReference type="InterPro" id="IPR017927">
    <property type="entry name" value="FAD-bd_FR_type"/>
</dbReference>
<evidence type="ECO:0000256" key="5">
    <source>
        <dbReference type="SAM" id="Phobius"/>
    </source>
</evidence>
<protein>
    <submittedName>
        <fullName evidence="8">PepSY domain-containing protein</fullName>
    </submittedName>
</protein>
<evidence type="ECO:0000256" key="3">
    <source>
        <dbReference type="ARBA" id="ARBA00022643"/>
    </source>
</evidence>
<reference evidence="8 9" key="1">
    <citation type="submission" date="2023-01" db="EMBL/GenBank/DDBJ databases">
        <title>Pseudomonas SA3-5T sp. nov., isolated from tidal flat sediment.</title>
        <authorList>
            <person name="Kim H.S."/>
            <person name="Kim J.-S."/>
            <person name="Suh M.K."/>
            <person name="Eom M.K."/>
            <person name="Lee J.-S."/>
        </authorList>
    </citation>
    <scope>NUCLEOTIDE SEQUENCE [LARGE SCALE GENOMIC DNA]</scope>
    <source>
        <strain evidence="8 9">SA3-5</strain>
    </source>
</reference>
<keyword evidence="3" id="KW-0288">FMN</keyword>
<dbReference type="InterPro" id="IPR039261">
    <property type="entry name" value="FNR_nucleotide-bd"/>
</dbReference>
<feature type="transmembrane region" description="Helical" evidence="5">
    <location>
        <begin position="123"/>
        <end position="144"/>
    </location>
</feature>
<evidence type="ECO:0000313" key="8">
    <source>
        <dbReference type="EMBL" id="MDA7088292.1"/>
    </source>
</evidence>
<keyword evidence="9" id="KW-1185">Reference proteome</keyword>
<dbReference type="PRINTS" id="PR00371">
    <property type="entry name" value="FPNCR"/>
</dbReference>
<keyword evidence="5" id="KW-0812">Transmembrane</keyword>
<sequence>MLRQLHSLPGLLAALLVMLLALSGGVLSVNPALERLDAKVPAAGQVSVAELAGRVAHYYPGAEQLQRSPSGALIVYYSENGQAGAERIDPLTGQGIGTYAPSEFSTWVKDLHRSLLLGSTGRAVAGIAALVMLLLSISGLALLAKRLGGWRQLLRPLRGGFSQRWHAEVGRLVVLGLLLSALSGIYMSAANFELIADGMQREPDFPQTVDPGPAAPVASLAALRATDLNDLRELVYPNPSDPGDVYSLRTAQGDGYVDQASGALLSYQAHDSARRVYELIYQLHTGEGLWWLGLLLGVSALSVPLMSITGARLWWLRHQAMPRLAHNSAAQWADTVILVGSENHSTWGFAKTLHDALHQSGLRVHTAAMNQLASEYRHAQRLLILTATYGDGDAPASARQFLARLTKTTLPPGAGFAVLGFGDRQFPQFCQFAKVTETALLERGWPRLLALETIDRQSTQAFARWGNAVGQLLGQELALVHKPVRPRSQSWQLVERVEYGAQVQAPTSVLRFKAAAPPGNVAWLKRLLGASTLGHFEAGDLLGIVPPGSPVPRFYSLASGSADGVLEICVRKHPGGLCSGFLHDLPLGARMDAFIQPNPDFRPGSGKAPVILIGAGTGIGPLAGFIRNNRARHPMHLYWGGRNPASDFLYEPELNRYLADRRLSQLNAAFSRVNDCSYVQDRILADALHMRRLIEKGAQILVCGSREMAKSVMQALDHVLLPLNLNVLTLKAQGRYREDVY</sequence>
<dbReference type="SUPFAM" id="SSF63380">
    <property type="entry name" value="Riboflavin synthase domain-like"/>
    <property type="match status" value="1"/>
</dbReference>
<name>A0ABT4XJD0_9PSED</name>
<dbReference type="Pfam" id="PF03929">
    <property type="entry name" value="PepSY_TM"/>
    <property type="match status" value="1"/>
</dbReference>
<dbReference type="PANTHER" id="PTHR19384:SF128">
    <property type="entry name" value="NADPH OXIDOREDUCTASE A"/>
    <property type="match status" value="1"/>
</dbReference>
<dbReference type="Gene3D" id="3.40.50.360">
    <property type="match status" value="1"/>
</dbReference>
<dbReference type="InterPro" id="IPR029039">
    <property type="entry name" value="Flavoprotein-like_sf"/>
</dbReference>
<dbReference type="Gene3D" id="3.40.50.80">
    <property type="entry name" value="Nucleotide-binding domain of ferredoxin-NADP reductase (FNR) module"/>
    <property type="match status" value="1"/>
</dbReference>
<evidence type="ECO:0000259" key="7">
    <source>
        <dbReference type="PROSITE" id="PS51384"/>
    </source>
</evidence>
<dbReference type="Pfam" id="PF00258">
    <property type="entry name" value="Flavodoxin_1"/>
    <property type="match status" value="1"/>
</dbReference>
<dbReference type="InterPro" id="IPR005625">
    <property type="entry name" value="PepSY-ass_TM"/>
</dbReference>
<dbReference type="RefSeq" id="WP_271349142.1">
    <property type="nucleotide sequence ID" value="NZ_JAQJZJ010000009.1"/>
</dbReference>
<gene>
    <name evidence="8" type="ORF">PH586_18055</name>
</gene>
<dbReference type="PROSITE" id="PS51384">
    <property type="entry name" value="FAD_FR"/>
    <property type="match status" value="1"/>
</dbReference>
<dbReference type="PANTHER" id="PTHR19384">
    <property type="entry name" value="NITRIC OXIDE SYNTHASE-RELATED"/>
    <property type="match status" value="1"/>
</dbReference>
<dbReference type="Proteomes" id="UP001212042">
    <property type="component" value="Unassembled WGS sequence"/>
</dbReference>
<keyword evidence="5" id="KW-1133">Transmembrane helix</keyword>
<keyword evidence="4" id="KW-0198">Cysteine biosynthesis</keyword>
<keyword evidence="5" id="KW-0472">Membrane</keyword>
<evidence type="ECO:0000256" key="1">
    <source>
        <dbReference type="ARBA" id="ARBA00001917"/>
    </source>
</evidence>
<dbReference type="InterPro" id="IPR017938">
    <property type="entry name" value="Riboflavin_synthase-like_b-brl"/>
</dbReference>
<organism evidence="8 9">
    <name type="scientific">Pseudomonas aestuarii</name>
    <dbReference type="NCBI Taxonomy" id="3018340"/>
    <lineage>
        <taxon>Bacteria</taxon>
        <taxon>Pseudomonadati</taxon>
        <taxon>Pseudomonadota</taxon>
        <taxon>Gammaproteobacteria</taxon>
        <taxon>Pseudomonadales</taxon>
        <taxon>Pseudomonadaceae</taxon>
        <taxon>Pseudomonas</taxon>
    </lineage>
</organism>
<dbReference type="EMBL" id="JAQJZJ010000009">
    <property type="protein sequence ID" value="MDA7088292.1"/>
    <property type="molecule type" value="Genomic_DNA"/>
</dbReference>
<dbReference type="SUPFAM" id="SSF52343">
    <property type="entry name" value="Ferredoxin reductase-like, C-terminal NADP-linked domain"/>
    <property type="match status" value="1"/>
</dbReference>
<dbReference type="Pfam" id="PF00175">
    <property type="entry name" value="NAD_binding_1"/>
    <property type="match status" value="1"/>
</dbReference>
<dbReference type="InterPro" id="IPR001433">
    <property type="entry name" value="OxRdtase_FAD/NAD-bd"/>
</dbReference>
<dbReference type="Gene3D" id="2.40.30.10">
    <property type="entry name" value="Translation factors"/>
    <property type="match status" value="1"/>
</dbReference>
<evidence type="ECO:0000256" key="4">
    <source>
        <dbReference type="ARBA" id="ARBA00023192"/>
    </source>
</evidence>
<evidence type="ECO:0000313" key="9">
    <source>
        <dbReference type="Proteomes" id="UP001212042"/>
    </source>
</evidence>
<dbReference type="SUPFAM" id="SSF52218">
    <property type="entry name" value="Flavoproteins"/>
    <property type="match status" value="1"/>
</dbReference>
<proteinExistence type="predicted"/>
<comment type="cofactor">
    <cofactor evidence="1">
        <name>FMN</name>
        <dbReference type="ChEBI" id="CHEBI:58210"/>
    </cofactor>
</comment>
<dbReference type="CDD" id="cd06201">
    <property type="entry name" value="SiR_like2"/>
    <property type="match status" value="1"/>
</dbReference>
<dbReference type="InterPro" id="IPR001709">
    <property type="entry name" value="Flavoprot_Pyr_Nucl_cyt_Rdtase"/>
</dbReference>
<keyword evidence="4" id="KW-0028">Amino-acid biosynthesis</keyword>
<dbReference type="PROSITE" id="PS50902">
    <property type="entry name" value="FLAVODOXIN_LIKE"/>
    <property type="match status" value="1"/>
</dbReference>
<feature type="transmembrane region" description="Helical" evidence="5">
    <location>
        <begin position="289"/>
        <end position="315"/>
    </location>
</feature>